<gene>
    <name evidence="2" type="ORF">IDM48_11155</name>
</gene>
<protein>
    <submittedName>
        <fullName evidence="2">Uncharacterized protein</fullName>
    </submittedName>
</protein>
<keyword evidence="1" id="KW-0472">Membrane</keyword>
<reference evidence="2 3" key="1">
    <citation type="submission" date="2020-09" db="EMBL/GenBank/DDBJ databases">
        <title>Investigation of environmental microbe.</title>
        <authorList>
            <person name="Ou Y."/>
            <person name="Kang Q."/>
        </authorList>
    </citation>
    <scope>NUCLEOTIDE SEQUENCE [LARGE SCALE GENOMIC DNA]</scope>
    <source>
        <strain evidence="2 3">KJZ-9</strain>
    </source>
</reference>
<dbReference type="AlphaFoldDB" id="A0A7H2BJN7"/>
<dbReference type="Proteomes" id="UP000516421">
    <property type="component" value="Chromosome"/>
</dbReference>
<dbReference type="KEGG" id="rama:IDM48_11155"/>
<keyword evidence="3" id="KW-1185">Reference proteome</keyword>
<feature type="transmembrane region" description="Helical" evidence="1">
    <location>
        <begin position="90"/>
        <end position="112"/>
    </location>
</feature>
<keyword evidence="1" id="KW-1133">Transmembrane helix</keyword>
<accession>A0A7H2BJN7</accession>
<proteinExistence type="predicted"/>
<feature type="transmembrane region" description="Helical" evidence="1">
    <location>
        <begin position="59"/>
        <end position="83"/>
    </location>
</feature>
<sequence length="115" mass="12273">MRLSSQTTDSSSRASSRWGSLKSSTQMFLVALIIQVIATVLSLIAVYGSLSSPSGTLTLFLVCLVGSIIASALVMILTVVGLFRYRHMTLWNALLLIFTVVTNPVVVLALLATAL</sequence>
<dbReference type="EMBL" id="CP061538">
    <property type="protein sequence ID" value="QNV39883.1"/>
    <property type="molecule type" value="Genomic_DNA"/>
</dbReference>
<evidence type="ECO:0000313" key="3">
    <source>
        <dbReference type="Proteomes" id="UP000516421"/>
    </source>
</evidence>
<feature type="transmembrane region" description="Helical" evidence="1">
    <location>
        <begin position="27"/>
        <end position="47"/>
    </location>
</feature>
<dbReference type="RefSeq" id="WP_141669347.1">
    <property type="nucleotide sequence ID" value="NZ_CP061538.1"/>
</dbReference>
<name>A0A7H2BJN7_9MICC</name>
<keyword evidence="1" id="KW-0812">Transmembrane</keyword>
<evidence type="ECO:0000313" key="2">
    <source>
        <dbReference type="EMBL" id="QNV39883.1"/>
    </source>
</evidence>
<evidence type="ECO:0000256" key="1">
    <source>
        <dbReference type="SAM" id="Phobius"/>
    </source>
</evidence>
<organism evidence="2 3">
    <name type="scientific">Rothia amarae</name>
    <dbReference type="NCBI Taxonomy" id="169480"/>
    <lineage>
        <taxon>Bacteria</taxon>
        <taxon>Bacillati</taxon>
        <taxon>Actinomycetota</taxon>
        <taxon>Actinomycetes</taxon>
        <taxon>Micrococcales</taxon>
        <taxon>Micrococcaceae</taxon>
        <taxon>Rothia</taxon>
    </lineage>
</organism>